<keyword evidence="9 12" id="KW-0472">Membrane</keyword>
<evidence type="ECO:0000256" key="6">
    <source>
        <dbReference type="ARBA" id="ARBA00022692"/>
    </source>
</evidence>
<organism evidence="13 14">
    <name type="scientific">Lasiodiplodia theobromae</name>
    <dbReference type="NCBI Taxonomy" id="45133"/>
    <lineage>
        <taxon>Eukaryota</taxon>
        <taxon>Fungi</taxon>
        <taxon>Dikarya</taxon>
        <taxon>Ascomycota</taxon>
        <taxon>Pezizomycotina</taxon>
        <taxon>Dothideomycetes</taxon>
        <taxon>Dothideomycetes incertae sedis</taxon>
        <taxon>Botryosphaeriales</taxon>
        <taxon>Botryosphaeriaceae</taxon>
        <taxon>Lasiodiplodia</taxon>
    </lineage>
</organism>
<evidence type="ECO:0000256" key="8">
    <source>
        <dbReference type="ARBA" id="ARBA00022989"/>
    </source>
</evidence>
<dbReference type="Proteomes" id="UP000325902">
    <property type="component" value="Unassembled WGS sequence"/>
</dbReference>
<dbReference type="PANTHER" id="PTHR12154:SF4">
    <property type="entry name" value="UDP-N-ACETYLGLUCOSAMINE TRANSFERASE SUBUNIT ALG14 HOMOLOG"/>
    <property type="match status" value="1"/>
</dbReference>
<reference evidence="13 14" key="1">
    <citation type="journal article" date="2019" name="Sci. Rep.">
        <title>A multi-omics analysis of the grapevine pathogen Lasiodiplodia theobromae reveals that temperature affects the expression of virulence- and pathogenicity-related genes.</title>
        <authorList>
            <person name="Felix C."/>
            <person name="Meneses R."/>
            <person name="Goncalves M.F.M."/>
            <person name="Tilleman L."/>
            <person name="Duarte A.S."/>
            <person name="Jorrin-Novo J.V."/>
            <person name="Van de Peer Y."/>
            <person name="Deforce D."/>
            <person name="Van Nieuwerburgh F."/>
            <person name="Esteves A.C."/>
            <person name="Alves A."/>
        </authorList>
    </citation>
    <scope>NUCLEOTIDE SEQUENCE [LARGE SCALE GENOMIC DNA]</scope>
    <source>
        <strain evidence="13 14">LA-SOL3</strain>
    </source>
</reference>
<keyword evidence="13" id="KW-0808">Transferase</keyword>
<comment type="subcellular location">
    <subcellularLocation>
        <location evidence="1">Endoplasmic reticulum membrane</location>
        <topology evidence="1">Single-pass membrane protein</topology>
    </subcellularLocation>
    <subcellularLocation>
        <location evidence="2">Nucleus membrane</location>
        <topology evidence="2">Single-pass membrane protein</topology>
    </subcellularLocation>
</comment>
<dbReference type="PANTHER" id="PTHR12154">
    <property type="entry name" value="GLYCOSYL TRANSFERASE-RELATED"/>
    <property type="match status" value="1"/>
</dbReference>
<evidence type="ECO:0000313" key="13">
    <source>
        <dbReference type="EMBL" id="KAB2575069.1"/>
    </source>
</evidence>
<gene>
    <name evidence="13" type="primary">ALG14</name>
    <name evidence="13" type="ORF">DBV05_g6229</name>
</gene>
<keyword evidence="14" id="KW-1185">Reference proteome</keyword>
<dbReference type="GO" id="GO:0004577">
    <property type="term" value="F:N-acetylglucosaminyldiphosphodolichol N-acetylglucosaminyltransferase activity"/>
    <property type="evidence" value="ECO:0007669"/>
    <property type="project" value="TreeGrafter"/>
</dbReference>
<keyword evidence="7" id="KW-0256">Endoplasmic reticulum</keyword>
<accession>A0A5N5DBF9</accession>
<dbReference type="Pfam" id="PF08660">
    <property type="entry name" value="Alg14"/>
    <property type="match status" value="2"/>
</dbReference>
<evidence type="ECO:0000256" key="3">
    <source>
        <dbReference type="ARBA" id="ARBA00009731"/>
    </source>
</evidence>
<evidence type="ECO:0000313" key="14">
    <source>
        <dbReference type="Proteomes" id="UP000325902"/>
    </source>
</evidence>
<evidence type="ECO:0000256" key="4">
    <source>
        <dbReference type="ARBA" id="ARBA00011335"/>
    </source>
</evidence>
<dbReference type="EMBL" id="VCHE01000036">
    <property type="protein sequence ID" value="KAB2575069.1"/>
    <property type="molecule type" value="Genomic_DNA"/>
</dbReference>
<feature type="compositionally biased region" description="Acidic residues" evidence="11">
    <location>
        <begin position="70"/>
        <end position="81"/>
    </location>
</feature>
<comment type="subunit">
    <text evidence="4">Heterodimer with ALG13 to form a functional enzyme.</text>
</comment>
<dbReference type="GO" id="GO:0043541">
    <property type="term" value="C:UDP-N-acetylglucosamine transferase complex"/>
    <property type="evidence" value="ECO:0007669"/>
    <property type="project" value="TreeGrafter"/>
</dbReference>
<evidence type="ECO:0000256" key="5">
    <source>
        <dbReference type="ARBA" id="ARBA00017467"/>
    </source>
</evidence>
<feature type="region of interest" description="Disordered" evidence="11">
    <location>
        <begin position="43"/>
        <end position="91"/>
    </location>
</feature>
<evidence type="ECO:0000256" key="1">
    <source>
        <dbReference type="ARBA" id="ARBA00004389"/>
    </source>
</evidence>
<keyword evidence="8 12" id="KW-1133">Transmembrane helix</keyword>
<proteinExistence type="inferred from homology"/>
<dbReference type="InterPro" id="IPR013969">
    <property type="entry name" value="Oligosacch_biosynth_Alg14"/>
</dbReference>
<name>A0A5N5DBF9_9PEZI</name>
<keyword evidence="6 12" id="KW-0812">Transmembrane</keyword>
<evidence type="ECO:0000256" key="12">
    <source>
        <dbReference type="SAM" id="Phobius"/>
    </source>
</evidence>
<protein>
    <recommendedName>
        <fullName evidence="5">UDP-N-acetylglucosamine transferase subunit ALG14</fullName>
    </recommendedName>
    <alternativeName>
        <fullName evidence="10">Asparagine-linked glycosylation protein 14</fullName>
    </alternativeName>
</protein>
<dbReference type="GO" id="GO:0031965">
    <property type="term" value="C:nuclear membrane"/>
    <property type="evidence" value="ECO:0007669"/>
    <property type="project" value="UniProtKB-SubCell"/>
</dbReference>
<dbReference type="AlphaFoldDB" id="A0A5N5DBF9"/>
<feature type="region of interest" description="Disordered" evidence="11">
    <location>
        <begin position="151"/>
        <end position="217"/>
    </location>
</feature>
<dbReference type="Gene3D" id="3.40.50.2000">
    <property type="entry name" value="Glycogen Phosphorylase B"/>
    <property type="match status" value="1"/>
</dbReference>
<evidence type="ECO:0000256" key="11">
    <source>
        <dbReference type="SAM" id="MobiDB-lite"/>
    </source>
</evidence>
<dbReference type="GO" id="GO:0006488">
    <property type="term" value="P:dolichol-linked oligosaccharide biosynthetic process"/>
    <property type="evidence" value="ECO:0007669"/>
    <property type="project" value="InterPro"/>
</dbReference>
<evidence type="ECO:0000256" key="7">
    <source>
        <dbReference type="ARBA" id="ARBA00022824"/>
    </source>
</evidence>
<sequence length="340" mass="36997">MALANAPPPPVSLLLFNGLIILAFLSIPFIALRIIFLLPPLRPPPRPRRRPGSTGTSTATESLLAAGERDGDDDADEDGDTDQLQRQDPTRLLVVLGSGGHTAEMMAMLRKLDARTFLRSWSHRTYVVSEGDGFSAERAREFEEQLLEEVATAKRRKNEKGEGKTNDSNAAMEKNNGQHSTEDEQEQGLNGDANPEQKTIHSSSSSSNTPPDPGTYTLHIVPRARAIHQSLLTTPLSALRCLLACVSILQTPAPPDLILTNGPGTAVVVILTALLLRFADVGDGRGTSRVRTVYVESWARVTRLSLSGRLLLRVVDRFVVQWEGLVERTGGKAEFLGVLV</sequence>
<evidence type="ECO:0000256" key="10">
    <source>
        <dbReference type="ARBA" id="ARBA00032062"/>
    </source>
</evidence>
<comment type="similarity">
    <text evidence="3">Belongs to the ALG14 family.</text>
</comment>
<feature type="transmembrane region" description="Helical" evidence="12">
    <location>
        <begin position="12"/>
        <end position="38"/>
    </location>
</feature>
<dbReference type="OrthoDB" id="17098at2759"/>
<evidence type="ECO:0000256" key="9">
    <source>
        <dbReference type="ARBA" id="ARBA00023136"/>
    </source>
</evidence>
<comment type="caution">
    <text evidence="13">The sequence shown here is derived from an EMBL/GenBank/DDBJ whole genome shotgun (WGS) entry which is preliminary data.</text>
</comment>
<evidence type="ECO:0000256" key="2">
    <source>
        <dbReference type="ARBA" id="ARBA00004590"/>
    </source>
</evidence>